<accession>G0N4C7</accession>
<dbReference type="AlphaFoldDB" id="G0N4C7"/>
<proteinExistence type="predicted"/>
<dbReference type="Proteomes" id="UP000008068">
    <property type="component" value="Unassembled WGS sequence"/>
</dbReference>
<reference evidence="2" key="1">
    <citation type="submission" date="2011-07" db="EMBL/GenBank/DDBJ databases">
        <authorList>
            <consortium name="Caenorhabditis brenneri Sequencing and Analysis Consortium"/>
            <person name="Wilson R.K."/>
        </authorList>
    </citation>
    <scope>NUCLEOTIDE SEQUENCE [LARGE SCALE GENOMIC DNA]</scope>
    <source>
        <strain evidence="2">PB2801</strain>
    </source>
</reference>
<dbReference type="InParanoid" id="G0N4C7"/>
<protein>
    <submittedName>
        <fullName evidence="1">Uncharacterized protein</fullName>
    </submittedName>
</protein>
<evidence type="ECO:0000313" key="2">
    <source>
        <dbReference type="Proteomes" id="UP000008068"/>
    </source>
</evidence>
<evidence type="ECO:0000313" key="1">
    <source>
        <dbReference type="EMBL" id="EGT52484.1"/>
    </source>
</evidence>
<keyword evidence="2" id="KW-1185">Reference proteome</keyword>
<sequence length="23" mass="2699">MFQIAFLLRYTSFSRDPTMSSLS</sequence>
<gene>
    <name evidence="1" type="ORF">CAEBREN_00070</name>
</gene>
<dbReference type="EMBL" id="GL379837">
    <property type="protein sequence ID" value="EGT52484.1"/>
    <property type="molecule type" value="Genomic_DNA"/>
</dbReference>
<organism evidence="2">
    <name type="scientific">Caenorhabditis brenneri</name>
    <name type="common">Nematode worm</name>
    <dbReference type="NCBI Taxonomy" id="135651"/>
    <lineage>
        <taxon>Eukaryota</taxon>
        <taxon>Metazoa</taxon>
        <taxon>Ecdysozoa</taxon>
        <taxon>Nematoda</taxon>
        <taxon>Chromadorea</taxon>
        <taxon>Rhabditida</taxon>
        <taxon>Rhabditina</taxon>
        <taxon>Rhabditomorpha</taxon>
        <taxon>Rhabditoidea</taxon>
        <taxon>Rhabditidae</taxon>
        <taxon>Peloderinae</taxon>
        <taxon>Caenorhabditis</taxon>
    </lineage>
</organism>
<name>G0N4C7_CAEBE</name>
<dbReference type="HOGENOM" id="CLU_3423378_0_0_1"/>